<evidence type="ECO:0000256" key="5">
    <source>
        <dbReference type="ARBA" id="ARBA00022741"/>
    </source>
</evidence>
<keyword evidence="4" id="KW-0808">Transferase</keyword>
<evidence type="ECO:0000256" key="4">
    <source>
        <dbReference type="ARBA" id="ARBA00022679"/>
    </source>
</evidence>
<dbReference type="SUPFAM" id="SSF52540">
    <property type="entry name" value="P-loop containing nucleoside triphosphate hydrolases"/>
    <property type="match status" value="1"/>
</dbReference>
<name>A0A6C0EQP2_9ZZZZ</name>
<dbReference type="Gene3D" id="3.40.50.300">
    <property type="entry name" value="P-loop containing nucleotide triphosphate hydrolases"/>
    <property type="match status" value="1"/>
</dbReference>
<dbReference type="GO" id="GO:0005524">
    <property type="term" value="F:ATP binding"/>
    <property type="evidence" value="ECO:0007669"/>
    <property type="project" value="UniProtKB-KW"/>
</dbReference>
<evidence type="ECO:0000256" key="2">
    <source>
        <dbReference type="ARBA" id="ARBA00012118"/>
    </source>
</evidence>
<dbReference type="Pfam" id="PF00265">
    <property type="entry name" value="TK"/>
    <property type="match status" value="1"/>
</dbReference>
<dbReference type="InterPro" id="IPR027417">
    <property type="entry name" value="P-loop_NTPase"/>
</dbReference>
<sequence length="203" mass="23376">MSHSNKSGYLELIVGPMFSGKTSKILDIYKQCKFCNIPVCIINHSIDKRYHDTLVSTHDKIMAPCLQTSEINYFWTMDYGFNDPDSDQLQSHKLLRNSEVILINEGQFFPDLYEVVEDMLKFNKKIYICGLDGDFERKKFGCILDLIPLCDKITKLTSLCSKCKDGTPGIFTMRLTNEIQQTVVGSDNYIPVCRKCYKNRIIL</sequence>
<dbReference type="SUPFAM" id="SSF57716">
    <property type="entry name" value="Glucocorticoid receptor-like (DNA-binding domain)"/>
    <property type="match status" value="1"/>
</dbReference>
<dbReference type="InterPro" id="IPR001267">
    <property type="entry name" value="Thymidine_kinase"/>
</dbReference>
<keyword evidence="7" id="KW-0067">ATP-binding</keyword>
<dbReference type="PANTHER" id="PTHR11441">
    <property type="entry name" value="THYMIDINE KINASE"/>
    <property type="match status" value="1"/>
</dbReference>
<keyword evidence="3" id="KW-0237">DNA synthesis</keyword>
<dbReference type="GO" id="GO:0004797">
    <property type="term" value="F:thymidine kinase activity"/>
    <property type="evidence" value="ECO:0007669"/>
    <property type="project" value="UniProtKB-EC"/>
</dbReference>
<evidence type="ECO:0000256" key="3">
    <source>
        <dbReference type="ARBA" id="ARBA00022634"/>
    </source>
</evidence>
<reference evidence="8" key="1">
    <citation type="journal article" date="2020" name="Nature">
        <title>Giant virus diversity and host interactions through global metagenomics.</title>
        <authorList>
            <person name="Schulz F."/>
            <person name="Roux S."/>
            <person name="Paez-Espino D."/>
            <person name="Jungbluth S."/>
            <person name="Walsh D.A."/>
            <person name="Denef V.J."/>
            <person name="McMahon K.D."/>
            <person name="Konstantinidis K.T."/>
            <person name="Eloe-Fadrosh E.A."/>
            <person name="Kyrpides N.C."/>
            <person name="Woyke T."/>
        </authorList>
    </citation>
    <scope>NUCLEOTIDE SEQUENCE</scope>
    <source>
        <strain evidence="8">GVMAG-M-3300009155-2</strain>
    </source>
</reference>
<organism evidence="8">
    <name type="scientific">viral metagenome</name>
    <dbReference type="NCBI Taxonomy" id="1070528"/>
    <lineage>
        <taxon>unclassified sequences</taxon>
        <taxon>metagenomes</taxon>
        <taxon>organismal metagenomes</taxon>
    </lineage>
</organism>
<proteinExistence type="inferred from homology"/>
<evidence type="ECO:0000256" key="6">
    <source>
        <dbReference type="ARBA" id="ARBA00022777"/>
    </source>
</evidence>
<keyword evidence="6" id="KW-0418">Kinase</keyword>
<evidence type="ECO:0000256" key="7">
    <source>
        <dbReference type="ARBA" id="ARBA00022840"/>
    </source>
</evidence>
<dbReference type="PROSITE" id="PS00603">
    <property type="entry name" value="TK_CELLULAR_TYPE"/>
    <property type="match status" value="1"/>
</dbReference>
<dbReference type="GO" id="GO:0071897">
    <property type="term" value="P:DNA biosynthetic process"/>
    <property type="evidence" value="ECO:0007669"/>
    <property type="project" value="UniProtKB-KW"/>
</dbReference>
<evidence type="ECO:0000313" key="8">
    <source>
        <dbReference type="EMBL" id="QHT31318.1"/>
    </source>
</evidence>
<accession>A0A6C0EQP2</accession>
<dbReference type="GO" id="GO:0046104">
    <property type="term" value="P:thymidine metabolic process"/>
    <property type="evidence" value="ECO:0007669"/>
    <property type="project" value="TreeGrafter"/>
</dbReference>
<comment type="similarity">
    <text evidence="1">Belongs to the thymidine kinase family.</text>
</comment>
<dbReference type="EMBL" id="MN738917">
    <property type="protein sequence ID" value="QHT31318.1"/>
    <property type="molecule type" value="Genomic_DNA"/>
</dbReference>
<dbReference type="PIRSF" id="PIRSF035805">
    <property type="entry name" value="TK_cell"/>
    <property type="match status" value="1"/>
</dbReference>
<protein>
    <recommendedName>
        <fullName evidence="2">thymidine kinase</fullName>
        <ecNumber evidence="2">2.7.1.21</ecNumber>
    </recommendedName>
</protein>
<dbReference type="AlphaFoldDB" id="A0A6C0EQP2"/>
<dbReference type="EC" id="2.7.1.21" evidence="2"/>
<keyword evidence="5" id="KW-0547">Nucleotide-binding</keyword>
<dbReference type="PANTHER" id="PTHR11441:SF0">
    <property type="entry name" value="THYMIDINE KINASE, CYTOSOLIC"/>
    <property type="match status" value="1"/>
</dbReference>
<dbReference type="Gene3D" id="3.30.60.20">
    <property type="match status" value="1"/>
</dbReference>
<evidence type="ECO:0000256" key="1">
    <source>
        <dbReference type="ARBA" id="ARBA00007587"/>
    </source>
</evidence>
<dbReference type="InterPro" id="IPR020633">
    <property type="entry name" value="Thymidine_kinase_CS"/>
</dbReference>